<dbReference type="EMBL" id="LMXB01000025">
    <property type="protein sequence ID" value="KUO21246.1"/>
    <property type="molecule type" value="Genomic_DNA"/>
</dbReference>
<keyword evidence="2" id="KW-1185">Reference proteome</keyword>
<dbReference type="RefSeq" id="WP_067018493.1">
    <property type="nucleotide sequence ID" value="NZ_KQ949078.1"/>
</dbReference>
<gene>
    <name evidence="1" type="ORF">AQJ91_09720</name>
</gene>
<dbReference type="STRING" id="909626.AQJ91_09720"/>
<reference evidence="1 2" key="1">
    <citation type="submission" date="2015-10" db="EMBL/GenBank/DDBJ databases">
        <title>Draft genome sequence of Streptomyces sp. RV15, isolated from a marine sponge.</title>
        <authorList>
            <person name="Ruckert C."/>
            <person name="Abdelmohsen U.R."/>
            <person name="Winkler A."/>
            <person name="Hentschel U."/>
            <person name="Kalinowski J."/>
            <person name="Kampfer P."/>
            <person name="Glaeser S."/>
        </authorList>
    </citation>
    <scope>NUCLEOTIDE SEQUENCE [LARGE SCALE GENOMIC DNA]</scope>
    <source>
        <strain evidence="1 2">RV15</strain>
    </source>
</reference>
<accession>A0A117S233</accession>
<evidence type="ECO:0000313" key="2">
    <source>
        <dbReference type="Proteomes" id="UP000053260"/>
    </source>
</evidence>
<proteinExistence type="predicted"/>
<organism evidence="1 2">
    <name type="scientific">Streptomyces dysideae</name>
    <dbReference type="NCBI Taxonomy" id="909626"/>
    <lineage>
        <taxon>Bacteria</taxon>
        <taxon>Bacillati</taxon>
        <taxon>Actinomycetota</taxon>
        <taxon>Actinomycetes</taxon>
        <taxon>Kitasatosporales</taxon>
        <taxon>Streptomycetaceae</taxon>
        <taxon>Streptomyces</taxon>
    </lineage>
</organism>
<dbReference type="AlphaFoldDB" id="A0A117S233"/>
<name>A0A117S233_9ACTN</name>
<sequence>MAHLHLAYDLPVLLLVICRNRPTATWAAGPFESRIGNQTSQILRPLVLGPDDLPEITDESTVVRQPALASLAAIAHSEGEKTTATLGVLARGIRSLDRDTATYLRGLLRSGLVGHPQPQLRQP</sequence>
<comment type="caution">
    <text evidence="1">The sequence shown here is derived from an EMBL/GenBank/DDBJ whole genome shotgun (WGS) entry which is preliminary data.</text>
</comment>
<protein>
    <submittedName>
        <fullName evidence="1">Uncharacterized protein</fullName>
    </submittedName>
</protein>
<dbReference type="OrthoDB" id="4533444at2"/>
<dbReference type="Proteomes" id="UP000053260">
    <property type="component" value="Unassembled WGS sequence"/>
</dbReference>
<evidence type="ECO:0000313" key="1">
    <source>
        <dbReference type="EMBL" id="KUO21246.1"/>
    </source>
</evidence>